<evidence type="ECO:0000313" key="6">
    <source>
        <dbReference type="EMBL" id="MFB9470555.1"/>
    </source>
</evidence>
<organism evidence="6 7">
    <name type="scientific">Nonomuraea salmonea</name>
    <dbReference type="NCBI Taxonomy" id="46181"/>
    <lineage>
        <taxon>Bacteria</taxon>
        <taxon>Bacillati</taxon>
        <taxon>Actinomycetota</taxon>
        <taxon>Actinomycetes</taxon>
        <taxon>Streptosporangiales</taxon>
        <taxon>Streptosporangiaceae</taxon>
        <taxon>Nonomuraea</taxon>
    </lineage>
</organism>
<keyword evidence="7" id="KW-1185">Reference proteome</keyword>
<feature type="compositionally biased region" description="Basic and acidic residues" evidence="4">
    <location>
        <begin position="18"/>
        <end position="39"/>
    </location>
</feature>
<evidence type="ECO:0000259" key="5">
    <source>
        <dbReference type="PROSITE" id="PS50949"/>
    </source>
</evidence>
<evidence type="ECO:0000256" key="4">
    <source>
        <dbReference type="SAM" id="MobiDB-lite"/>
    </source>
</evidence>
<dbReference type="InterPro" id="IPR000524">
    <property type="entry name" value="Tscrpt_reg_HTH_GntR"/>
</dbReference>
<dbReference type="SUPFAM" id="SSF46785">
    <property type="entry name" value="Winged helix' DNA-binding domain"/>
    <property type="match status" value="1"/>
</dbReference>
<dbReference type="SMART" id="SM00895">
    <property type="entry name" value="FCD"/>
    <property type="match status" value="1"/>
</dbReference>
<sequence length="282" mass="30447">MPSDQSDATPGGKSDVTPGDRSDATPGDRSDATPGDRSDATPTGRKAARRIGRDGGRGLAHELVERLRARILAGEIRPGDKLPTESSLIKEFGVSRTVVREAVSRLQAAGLVETFQGRGSFVLALPPPTAFSVEAAQVRTHRDVLDMIDFRIGVETEAAGLAAERRTDLQLKAIERALIDLGRSGEQPGHAVEADFAFHMKVALASGNRFYSDLLASLGPMMIMLPRTRLEHVYTVSDATHLTRVTLEHENVYRAVADRDAAAARAAMRLHLSNSRARLQAP</sequence>
<accession>A0ABV5NJU6</accession>
<evidence type="ECO:0000313" key="7">
    <source>
        <dbReference type="Proteomes" id="UP001589568"/>
    </source>
</evidence>
<dbReference type="RefSeq" id="WP_345401841.1">
    <property type="nucleotide sequence ID" value="NZ_BAAAXS010000001.1"/>
</dbReference>
<dbReference type="SUPFAM" id="SSF48008">
    <property type="entry name" value="GntR ligand-binding domain-like"/>
    <property type="match status" value="1"/>
</dbReference>
<keyword evidence="3" id="KW-0804">Transcription</keyword>
<reference evidence="6 7" key="1">
    <citation type="submission" date="2024-09" db="EMBL/GenBank/DDBJ databases">
        <authorList>
            <person name="Sun Q."/>
            <person name="Mori K."/>
        </authorList>
    </citation>
    <scope>NUCLEOTIDE SEQUENCE [LARGE SCALE GENOMIC DNA]</scope>
    <source>
        <strain evidence="6 7">JCM 3324</strain>
    </source>
</reference>
<protein>
    <submittedName>
        <fullName evidence="6">FadR/GntR family transcriptional regulator</fullName>
    </submittedName>
</protein>
<dbReference type="PROSITE" id="PS50949">
    <property type="entry name" value="HTH_GNTR"/>
    <property type="match status" value="1"/>
</dbReference>
<dbReference type="PRINTS" id="PR00035">
    <property type="entry name" value="HTHGNTR"/>
</dbReference>
<dbReference type="Pfam" id="PF00392">
    <property type="entry name" value="GntR"/>
    <property type="match status" value="1"/>
</dbReference>
<dbReference type="InterPro" id="IPR036390">
    <property type="entry name" value="WH_DNA-bd_sf"/>
</dbReference>
<evidence type="ECO:0000256" key="1">
    <source>
        <dbReference type="ARBA" id="ARBA00023015"/>
    </source>
</evidence>
<feature type="region of interest" description="Disordered" evidence="4">
    <location>
        <begin position="1"/>
        <end position="54"/>
    </location>
</feature>
<dbReference type="Pfam" id="PF07729">
    <property type="entry name" value="FCD"/>
    <property type="match status" value="1"/>
</dbReference>
<dbReference type="Gene3D" id="1.20.120.530">
    <property type="entry name" value="GntR ligand-binding domain-like"/>
    <property type="match status" value="1"/>
</dbReference>
<evidence type="ECO:0000256" key="2">
    <source>
        <dbReference type="ARBA" id="ARBA00023125"/>
    </source>
</evidence>
<dbReference type="CDD" id="cd07377">
    <property type="entry name" value="WHTH_GntR"/>
    <property type="match status" value="1"/>
</dbReference>
<dbReference type="SMART" id="SM00345">
    <property type="entry name" value="HTH_GNTR"/>
    <property type="match status" value="1"/>
</dbReference>
<dbReference type="PANTHER" id="PTHR43537">
    <property type="entry name" value="TRANSCRIPTIONAL REGULATOR, GNTR FAMILY"/>
    <property type="match status" value="1"/>
</dbReference>
<name>A0ABV5NJU6_9ACTN</name>
<dbReference type="InterPro" id="IPR011711">
    <property type="entry name" value="GntR_C"/>
</dbReference>
<evidence type="ECO:0000256" key="3">
    <source>
        <dbReference type="ARBA" id="ARBA00023163"/>
    </source>
</evidence>
<gene>
    <name evidence="6" type="ORF">ACFFR3_13620</name>
</gene>
<feature type="domain" description="HTH gntR-type" evidence="5">
    <location>
        <begin position="57"/>
        <end position="125"/>
    </location>
</feature>
<dbReference type="Proteomes" id="UP001589568">
    <property type="component" value="Unassembled WGS sequence"/>
</dbReference>
<dbReference type="Gene3D" id="1.10.10.10">
    <property type="entry name" value="Winged helix-like DNA-binding domain superfamily/Winged helix DNA-binding domain"/>
    <property type="match status" value="1"/>
</dbReference>
<dbReference type="InterPro" id="IPR036388">
    <property type="entry name" value="WH-like_DNA-bd_sf"/>
</dbReference>
<proteinExistence type="predicted"/>
<comment type="caution">
    <text evidence="6">The sequence shown here is derived from an EMBL/GenBank/DDBJ whole genome shotgun (WGS) entry which is preliminary data.</text>
</comment>
<keyword evidence="2" id="KW-0238">DNA-binding</keyword>
<dbReference type="InterPro" id="IPR008920">
    <property type="entry name" value="TF_FadR/GntR_C"/>
</dbReference>
<keyword evidence="1" id="KW-0805">Transcription regulation</keyword>
<dbReference type="EMBL" id="JBHMCF010000011">
    <property type="protein sequence ID" value="MFB9470555.1"/>
    <property type="molecule type" value="Genomic_DNA"/>
</dbReference>
<dbReference type="PANTHER" id="PTHR43537:SF5">
    <property type="entry name" value="UXU OPERON TRANSCRIPTIONAL REGULATOR"/>
    <property type="match status" value="1"/>
</dbReference>